<keyword evidence="2" id="KW-1185">Reference proteome</keyword>
<reference evidence="1 2" key="1">
    <citation type="submission" date="2024-08" db="EMBL/GenBank/DDBJ databases">
        <title>Gnathostoma spinigerum genome.</title>
        <authorList>
            <person name="Gonzalez-Bertolin B."/>
            <person name="Monzon S."/>
            <person name="Zaballos A."/>
            <person name="Jimenez P."/>
            <person name="Dekumyoy P."/>
            <person name="Varona S."/>
            <person name="Cuesta I."/>
            <person name="Sumanam S."/>
            <person name="Adisakwattana P."/>
            <person name="Gasser R.B."/>
            <person name="Hernandez-Gonzalez A."/>
            <person name="Young N.D."/>
            <person name="Perteguer M.J."/>
        </authorList>
    </citation>
    <scope>NUCLEOTIDE SEQUENCE [LARGE SCALE GENOMIC DNA]</scope>
    <source>
        <strain evidence="1">AL3</strain>
        <tissue evidence="1">Liver</tissue>
    </source>
</reference>
<dbReference type="Proteomes" id="UP001608902">
    <property type="component" value="Unassembled WGS sequence"/>
</dbReference>
<sequence length="103" mass="11750">MKWIDDGPANRNDLVPLQEQFAFCFNTILSDLAAQYPSVRDQIVSAQLEVLACCTETIISKYEKLHPIHRLHTEISEGDHQENSPAMRQGLAHSQCMFFHIIP</sequence>
<name>A0ABD6EYG6_9BILA</name>
<accession>A0ABD6EYG6</accession>
<protein>
    <submittedName>
        <fullName evidence="1">Uncharacterized protein</fullName>
    </submittedName>
</protein>
<gene>
    <name evidence="1" type="ORF">AB6A40_011728</name>
</gene>
<evidence type="ECO:0000313" key="2">
    <source>
        <dbReference type="Proteomes" id="UP001608902"/>
    </source>
</evidence>
<comment type="caution">
    <text evidence="1">The sequence shown here is derived from an EMBL/GenBank/DDBJ whole genome shotgun (WGS) entry which is preliminary data.</text>
</comment>
<organism evidence="1 2">
    <name type="scientific">Gnathostoma spinigerum</name>
    <dbReference type="NCBI Taxonomy" id="75299"/>
    <lineage>
        <taxon>Eukaryota</taxon>
        <taxon>Metazoa</taxon>
        <taxon>Ecdysozoa</taxon>
        <taxon>Nematoda</taxon>
        <taxon>Chromadorea</taxon>
        <taxon>Rhabditida</taxon>
        <taxon>Spirurina</taxon>
        <taxon>Gnathostomatomorpha</taxon>
        <taxon>Gnathostomatoidea</taxon>
        <taxon>Gnathostomatidae</taxon>
        <taxon>Gnathostoma</taxon>
    </lineage>
</organism>
<proteinExistence type="predicted"/>
<dbReference type="AlphaFoldDB" id="A0ABD6EYG6"/>
<evidence type="ECO:0000313" key="1">
    <source>
        <dbReference type="EMBL" id="MFH4985019.1"/>
    </source>
</evidence>
<dbReference type="EMBL" id="JBGFUD010026267">
    <property type="protein sequence ID" value="MFH4985019.1"/>
    <property type="molecule type" value="Genomic_DNA"/>
</dbReference>